<evidence type="ECO:0000313" key="1">
    <source>
        <dbReference type="EMBL" id="CAJ2666456.1"/>
    </source>
</evidence>
<dbReference type="EMBL" id="CASHSV030000513">
    <property type="protein sequence ID" value="CAJ2666456.1"/>
    <property type="molecule type" value="Genomic_DNA"/>
</dbReference>
<dbReference type="Proteomes" id="UP001177021">
    <property type="component" value="Unassembled WGS sequence"/>
</dbReference>
<proteinExistence type="predicted"/>
<name>A0ACB0LB38_TRIPR</name>
<keyword evidence="2" id="KW-1185">Reference proteome</keyword>
<evidence type="ECO:0000313" key="2">
    <source>
        <dbReference type="Proteomes" id="UP001177021"/>
    </source>
</evidence>
<organism evidence="1 2">
    <name type="scientific">Trifolium pratense</name>
    <name type="common">Red clover</name>
    <dbReference type="NCBI Taxonomy" id="57577"/>
    <lineage>
        <taxon>Eukaryota</taxon>
        <taxon>Viridiplantae</taxon>
        <taxon>Streptophyta</taxon>
        <taxon>Embryophyta</taxon>
        <taxon>Tracheophyta</taxon>
        <taxon>Spermatophyta</taxon>
        <taxon>Magnoliopsida</taxon>
        <taxon>eudicotyledons</taxon>
        <taxon>Gunneridae</taxon>
        <taxon>Pentapetalae</taxon>
        <taxon>rosids</taxon>
        <taxon>fabids</taxon>
        <taxon>Fabales</taxon>
        <taxon>Fabaceae</taxon>
        <taxon>Papilionoideae</taxon>
        <taxon>50 kb inversion clade</taxon>
        <taxon>NPAAA clade</taxon>
        <taxon>Hologalegina</taxon>
        <taxon>IRL clade</taxon>
        <taxon>Trifolieae</taxon>
        <taxon>Trifolium</taxon>
    </lineage>
</organism>
<gene>
    <name evidence="1" type="ORF">MILVUS5_LOCUS31247</name>
</gene>
<comment type="caution">
    <text evidence="1">The sequence shown here is derived from an EMBL/GenBank/DDBJ whole genome shotgun (WGS) entry which is preliminary data.</text>
</comment>
<accession>A0ACB0LB38</accession>
<sequence>MPLASCYRSSFMSSLRVLSYHEIESPSLVFCLHHMHRLGWASRSKPKPKSKETEDNEGIQQLCCWF</sequence>
<protein>
    <submittedName>
        <fullName evidence="1">Uncharacterized protein</fullName>
    </submittedName>
</protein>
<reference evidence="1" key="1">
    <citation type="submission" date="2023-10" db="EMBL/GenBank/DDBJ databases">
        <authorList>
            <person name="Rodriguez Cubillos JULIANA M."/>
            <person name="De Vega J."/>
        </authorList>
    </citation>
    <scope>NUCLEOTIDE SEQUENCE</scope>
</reference>